<proteinExistence type="predicted"/>
<dbReference type="Proteomes" id="UP000280696">
    <property type="component" value="Unassembled WGS sequence"/>
</dbReference>
<keyword evidence="3" id="KW-1185">Reference proteome</keyword>
<evidence type="ECO:0000256" key="1">
    <source>
        <dbReference type="SAM" id="Coils"/>
    </source>
</evidence>
<organism evidence="2 3">
    <name type="scientific">Parablautia intestinalis</name>
    <dbReference type="NCBI Taxonomy" id="2320100"/>
    <lineage>
        <taxon>Bacteria</taxon>
        <taxon>Bacillati</taxon>
        <taxon>Bacillota</taxon>
        <taxon>Clostridia</taxon>
        <taxon>Lachnospirales</taxon>
        <taxon>Lachnospiraceae</taxon>
        <taxon>Parablautia</taxon>
    </lineage>
</organism>
<keyword evidence="1" id="KW-0175">Coiled coil</keyword>
<gene>
    <name evidence="2" type="ORF">D7V94_08350</name>
</gene>
<comment type="caution">
    <text evidence="2">The sequence shown here is derived from an EMBL/GenBank/DDBJ whole genome shotgun (WGS) entry which is preliminary data.</text>
</comment>
<protein>
    <recommendedName>
        <fullName evidence="4">DUF1492 domain-containing protein</fullName>
    </recommendedName>
</protein>
<dbReference type="RefSeq" id="WP_120468688.1">
    <property type="nucleotide sequence ID" value="NZ_RAYQ01000006.1"/>
</dbReference>
<evidence type="ECO:0000313" key="2">
    <source>
        <dbReference type="EMBL" id="RKI92069.1"/>
    </source>
</evidence>
<reference evidence="2 3" key="1">
    <citation type="submission" date="2018-09" db="EMBL/GenBank/DDBJ databases">
        <title>Murine metabolic-syndrome-specific gut microbial biobank.</title>
        <authorList>
            <person name="Liu C."/>
        </authorList>
    </citation>
    <scope>NUCLEOTIDE SEQUENCE [LARGE SCALE GENOMIC DNA]</scope>
    <source>
        <strain evidence="2 3">0.1xD8-82</strain>
    </source>
</reference>
<evidence type="ECO:0000313" key="3">
    <source>
        <dbReference type="Proteomes" id="UP000280696"/>
    </source>
</evidence>
<dbReference type="AlphaFoldDB" id="A0A3A9AL24"/>
<feature type="coiled-coil region" evidence="1">
    <location>
        <begin position="2"/>
        <end position="29"/>
    </location>
</feature>
<dbReference type="EMBL" id="RAYQ01000006">
    <property type="protein sequence ID" value="RKI92069.1"/>
    <property type="molecule type" value="Genomic_DNA"/>
</dbReference>
<accession>A0A3A9AL24</accession>
<evidence type="ECO:0008006" key="4">
    <source>
        <dbReference type="Google" id="ProtNLM"/>
    </source>
</evidence>
<sequence length="149" mass="17632">MTKSELEQLLDLRKEIQELDAKVEKMQGQRVGKVMDRVHASMPEFPYVYTTKTITGVDNKGSRKRRRELTESELLLLKRRQQAVDAEFKISQYIKSINDSRIRRIISLRYEEGLSWDKVAAAMNCDRTYPEKLLTKYLKEHPEKKKRKS</sequence>
<name>A0A3A9AL24_9FIRM</name>
<dbReference type="OrthoDB" id="2063655at2"/>